<accession>A0A1P8URZ3</accession>
<sequence>MMLPQAVVSDQPWNENMLEEIMSSANDLCNSLTPHLGYHEYVVVKDAKVQRLLDALRAIPIDDYGDACTGREGYPET</sequence>
<protein>
    <submittedName>
        <fullName evidence="1">Uncharacterized protein</fullName>
    </submittedName>
</protein>
<dbReference type="KEGG" id="paby:Ga0080574_TMP1835"/>
<proteinExistence type="predicted"/>
<evidence type="ECO:0000313" key="1">
    <source>
        <dbReference type="EMBL" id="APZ52169.1"/>
    </source>
</evidence>
<reference evidence="1 2" key="1">
    <citation type="submission" date="2016-04" db="EMBL/GenBank/DDBJ databases">
        <title>Deep-sea bacteria in the southern Pacific.</title>
        <authorList>
            <person name="Tang K."/>
        </authorList>
    </citation>
    <scope>NUCLEOTIDE SEQUENCE [LARGE SCALE GENOMIC DNA]</scope>
    <source>
        <strain evidence="1 2">JLT2014</strain>
    </source>
</reference>
<keyword evidence="2" id="KW-1185">Reference proteome</keyword>
<evidence type="ECO:0000313" key="2">
    <source>
        <dbReference type="Proteomes" id="UP000187059"/>
    </source>
</evidence>
<gene>
    <name evidence="1" type="ORF">Ga0080574_TMP1835</name>
</gene>
<name>A0A1P8URZ3_9RHOB</name>
<dbReference type="Proteomes" id="UP000187059">
    <property type="component" value="Chromosome"/>
</dbReference>
<dbReference type="AlphaFoldDB" id="A0A1P8URZ3"/>
<organism evidence="1 2">
    <name type="scientific">Salipiger abyssi</name>
    <dbReference type="NCBI Taxonomy" id="1250539"/>
    <lineage>
        <taxon>Bacteria</taxon>
        <taxon>Pseudomonadati</taxon>
        <taxon>Pseudomonadota</taxon>
        <taxon>Alphaproteobacteria</taxon>
        <taxon>Rhodobacterales</taxon>
        <taxon>Roseobacteraceae</taxon>
        <taxon>Salipiger</taxon>
    </lineage>
</organism>
<dbReference type="EMBL" id="CP015093">
    <property type="protein sequence ID" value="APZ52169.1"/>
    <property type="molecule type" value="Genomic_DNA"/>
</dbReference>